<evidence type="ECO:0000256" key="9">
    <source>
        <dbReference type="ARBA" id="ARBA00048552"/>
    </source>
</evidence>
<dbReference type="InterPro" id="IPR003716">
    <property type="entry name" value="DNA-dir_RNA_pol_omega"/>
</dbReference>
<keyword evidence="7 10" id="KW-0804">Transcription</keyword>
<accession>A0ABS0F2U0</accession>
<name>A0ABS0F2U0_9BACL</name>
<evidence type="ECO:0000256" key="10">
    <source>
        <dbReference type="HAMAP-Rule" id="MF_00366"/>
    </source>
</evidence>
<dbReference type="InterPro" id="IPR006110">
    <property type="entry name" value="Pol_omega/Rpo6/RPB6"/>
</dbReference>
<dbReference type="EC" id="2.7.7.6" evidence="2 10"/>
<dbReference type="SMART" id="SM01409">
    <property type="entry name" value="RNA_pol_Rpb6"/>
    <property type="match status" value="1"/>
</dbReference>
<dbReference type="HAMAP" id="MF_00366">
    <property type="entry name" value="RNApol_bact_RpoZ"/>
    <property type="match status" value="1"/>
</dbReference>
<sequence length="66" mass="7446">MIYPSIDRLLDRCNSKYALVVLAAKRARKLQNETLNQPGASTTRNVSRALWEIHDGVVRGKNSYGE</sequence>
<organism evidence="11 12">
    <name type="scientific">Alicyclobacillus mali</name>
    <name type="common">ex Roth et al. 2021</name>
    <dbReference type="NCBI Taxonomy" id="1123961"/>
    <lineage>
        <taxon>Bacteria</taxon>
        <taxon>Bacillati</taxon>
        <taxon>Bacillota</taxon>
        <taxon>Bacilli</taxon>
        <taxon>Bacillales</taxon>
        <taxon>Alicyclobacillaceae</taxon>
        <taxon>Alicyclobacillus</taxon>
    </lineage>
</organism>
<dbReference type="PANTHER" id="PTHR34476">
    <property type="entry name" value="DNA-DIRECTED RNA POLYMERASE SUBUNIT OMEGA"/>
    <property type="match status" value="1"/>
</dbReference>
<evidence type="ECO:0000256" key="6">
    <source>
        <dbReference type="ARBA" id="ARBA00022695"/>
    </source>
</evidence>
<keyword evidence="5 10" id="KW-0808">Transferase</keyword>
<evidence type="ECO:0000256" key="1">
    <source>
        <dbReference type="ARBA" id="ARBA00006711"/>
    </source>
</evidence>
<dbReference type="Gene3D" id="3.90.940.10">
    <property type="match status" value="1"/>
</dbReference>
<keyword evidence="12" id="KW-1185">Reference proteome</keyword>
<gene>
    <name evidence="10 11" type="primary">rpoZ</name>
    <name evidence="11" type="ORF">IW967_06975</name>
</gene>
<evidence type="ECO:0000256" key="5">
    <source>
        <dbReference type="ARBA" id="ARBA00022679"/>
    </source>
</evidence>
<dbReference type="NCBIfam" id="TIGR00690">
    <property type="entry name" value="rpoZ"/>
    <property type="match status" value="1"/>
</dbReference>
<keyword evidence="6 10" id="KW-0548">Nucleotidyltransferase</keyword>
<evidence type="ECO:0000313" key="12">
    <source>
        <dbReference type="Proteomes" id="UP000642910"/>
    </source>
</evidence>
<dbReference type="RefSeq" id="WP_067849856.1">
    <property type="nucleotide sequence ID" value="NZ_JADPKZ010000037.1"/>
</dbReference>
<dbReference type="GO" id="GO:0000428">
    <property type="term" value="C:DNA-directed RNA polymerase complex"/>
    <property type="evidence" value="ECO:0007669"/>
    <property type="project" value="UniProtKB-KW"/>
</dbReference>
<evidence type="ECO:0000256" key="7">
    <source>
        <dbReference type="ARBA" id="ARBA00023163"/>
    </source>
</evidence>
<evidence type="ECO:0000256" key="3">
    <source>
        <dbReference type="ARBA" id="ARBA00013725"/>
    </source>
</evidence>
<comment type="function">
    <text evidence="10">Promotes RNA polymerase assembly. Latches the N- and C-terminal regions of the beta' subunit thereby facilitating its interaction with the beta and alpha subunits.</text>
</comment>
<reference evidence="11 12" key="1">
    <citation type="submission" date="2020-11" db="EMBL/GenBank/DDBJ databases">
        <title>Genomic insight of Alicyclobacillus mali FL 18 reveals a new arsenic-resistant strain, with potential in environmental biotechnology.</title>
        <authorList>
            <person name="Fiorentino G."/>
            <person name="Gallo G."/>
            <person name="Aulitto M."/>
        </authorList>
    </citation>
    <scope>NUCLEOTIDE SEQUENCE [LARGE SCALE GENOMIC DNA]</scope>
    <source>
        <strain evidence="11 12">FL 18</strain>
    </source>
</reference>
<keyword evidence="4 10" id="KW-0240">DNA-directed RNA polymerase</keyword>
<evidence type="ECO:0000256" key="4">
    <source>
        <dbReference type="ARBA" id="ARBA00022478"/>
    </source>
</evidence>
<evidence type="ECO:0000313" key="11">
    <source>
        <dbReference type="EMBL" id="MBF8377607.1"/>
    </source>
</evidence>
<comment type="similarity">
    <text evidence="1 10">Belongs to the RNA polymerase subunit omega family.</text>
</comment>
<dbReference type="InterPro" id="IPR036161">
    <property type="entry name" value="RPB6/omega-like_sf"/>
</dbReference>
<protein>
    <recommendedName>
        <fullName evidence="3 10">DNA-directed RNA polymerase subunit omega</fullName>
        <shortName evidence="10">RNAP omega subunit</shortName>
        <ecNumber evidence="2 10">2.7.7.6</ecNumber>
    </recommendedName>
    <alternativeName>
        <fullName evidence="10">RNA polymerase omega subunit</fullName>
    </alternativeName>
    <alternativeName>
        <fullName evidence="8 10">Transcriptase subunit omega</fullName>
    </alternativeName>
</protein>
<comment type="caution">
    <text evidence="11">The sequence shown here is derived from an EMBL/GenBank/DDBJ whole genome shotgun (WGS) entry which is preliminary data.</text>
</comment>
<dbReference type="GO" id="GO:0003899">
    <property type="term" value="F:DNA-directed RNA polymerase activity"/>
    <property type="evidence" value="ECO:0007669"/>
    <property type="project" value="UniProtKB-EC"/>
</dbReference>
<dbReference type="Pfam" id="PF01192">
    <property type="entry name" value="RNA_pol_Rpb6"/>
    <property type="match status" value="1"/>
</dbReference>
<dbReference type="EMBL" id="JADPKZ010000037">
    <property type="protein sequence ID" value="MBF8377607.1"/>
    <property type="molecule type" value="Genomic_DNA"/>
</dbReference>
<dbReference type="PANTHER" id="PTHR34476:SF1">
    <property type="entry name" value="DNA-DIRECTED RNA POLYMERASE SUBUNIT OMEGA"/>
    <property type="match status" value="1"/>
</dbReference>
<evidence type="ECO:0000256" key="2">
    <source>
        <dbReference type="ARBA" id="ARBA00012418"/>
    </source>
</evidence>
<dbReference type="Proteomes" id="UP000642910">
    <property type="component" value="Unassembled WGS sequence"/>
</dbReference>
<proteinExistence type="inferred from homology"/>
<dbReference type="SUPFAM" id="SSF63562">
    <property type="entry name" value="RPB6/omega subunit-like"/>
    <property type="match status" value="1"/>
</dbReference>
<comment type="catalytic activity">
    <reaction evidence="9 10">
        <text>RNA(n) + a ribonucleoside 5'-triphosphate = RNA(n+1) + diphosphate</text>
        <dbReference type="Rhea" id="RHEA:21248"/>
        <dbReference type="Rhea" id="RHEA-COMP:14527"/>
        <dbReference type="Rhea" id="RHEA-COMP:17342"/>
        <dbReference type="ChEBI" id="CHEBI:33019"/>
        <dbReference type="ChEBI" id="CHEBI:61557"/>
        <dbReference type="ChEBI" id="CHEBI:140395"/>
        <dbReference type="EC" id="2.7.7.6"/>
    </reaction>
</comment>
<evidence type="ECO:0000256" key="8">
    <source>
        <dbReference type="ARBA" id="ARBA00029924"/>
    </source>
</evidence>
<comment type="subunit">
    <text evidence="10">The RNAP catalytic core consists of 2 alpha, 1 beta, 1 beta' and 1 omega subunit. When a sigma factor is associated with the core the holoenzyme is formed, which can initiate transcription.</text>
</comment>